<feature type="domain" description="DUF4055" evidence="2">
    <location>
        <begin position="250"/>
        <end position="387"/>
    </location>
</feature>
<dbReference type="Proteomes" id="UP000224401">
    <property type="component" value="Segment"/>
</dbReference>
<proteinExistence type="predicted"/>
<dbReference type="OrthoDB" id="6443at10239"/>
<evidence type="ECO:0000256" key="1">
    <source>
        <dbReference type="SAM" id="MobiDB-lite"/>
    </source>
</evidence>
<gene>
    <name evidence="3" type="ORF">vBDshSR5C_37</name>
</gene>
<dbReference type="EMBL" id="KY606587">
    <property type="protein sequence ID" value="ARB06091.1"/>
    <property type="molecule type" value="Genomic_DNA"/>
</dbReference>
<organism evidence="3 4">
    <name type="scientific">Dinoroseobacter phage vB_DshS-R5C</name>
    <dbReference type="NCBI Taxonomy" id="1965368"/>
    <lineage>
        <taxon>Viruses</taxon>
        <taxon>Duplodnaviria</taxon>
        <taxon>Heunggongvirae</taxon>
        <taxon>Uroviricota</taxon>
        <taxon>Caudoviricetes</taxon>
        <taxon>Nanhaivirus</taxon>
        <taxon>Nanhaivirus D5C</taxon>
    </lineage>
</organism>
<evidence type="ECO:0000313" key="3">
    <source>
        <dbReference type="EMBL" id="ARB06091.1"/>
    </source>
</evidence>
<protein>
    <recommendedName>
        <fullName evidence="2">DUF4055 domain-containing protein</fullName>
    </recommendedName>
</protein>
<dbReference type="Pfam" id="PF13264">
    <property type="entry name" value="DUF4055"/>
    <property type="match status" value="1"/>
</dbReference>
<name>A0A1V0DY64_9CAUD</name>
<dbReference type="InterPro" id="IPR025129">
    <property type="entry name" value="DUF4055"/>
</dbReference>
<feature type="region of interest" description="Disordered" evidence="1">
    <location>
        <begin position="467"/>
        <end position="507"/>
    </location>
</feature>
<feature type="compositionally biased region" description="Low complexity" evidence="1">
    <location>
        <begin position="468"/>
        <end position="484"/>
    </location>
</feature>
<evidence type="ECO:0000313" key="4">
    <source>
        <dbReference type="Proteomes" id="UP000224401"/>
    </source>
</evidence>
<reference evidence="3 4" key="1">
    <citation type="submission" date="2017-02" db="EMBL/GenBank/DDBJ databases">
        <title>A novel roseosiphophage isolated from the oligotrophic South China Sea.</title>
        <authorList>
            <person name="Yang Y."/>
            <person name="Cai L."/>
            <person name="Zhang R."/>
        </authorList>
    </citation>
    <scope>NUCLEOTIDE SEQUENCE [LARGE SCALE GENOMIC DNA]</scope>
</reference>
<evidence type="ECO:0000259" key="2">
    <source>
        <dbReference type="Pfam" id="PF13264"/>
    </source>
</evidence>
<keyword evidence="4" id="KW-1185">Reference proteome</keyword>
<sequence>MAQSVATVHSDFTRRTIQWARIRDALEGTDEIKENGESYLPRPDGITNSAYDAYKARAAFFPVAERTLRGMSGLVFRHAAKFELPTRLEPLREAATTDGHSLEVMTEQVVNEVLSIGRYGLLLDYPAGNTTSQSIPYIATYTAENITDWKVQFIDGMRVLTRVVLRDDFDSDDDDVNDEAEQRLELVINDDLNYEVRRWIAAGAKKSKTDTAAWIMKDSTVPTVNGKPLKRIPFVFINPYDLRPDVEKPPMLDLVDVNLSHYRNSADYEHALFLTSQPTPWVAGAINEENKPEAIGSGAFWVLPEGSTVGMLEFQGAGVAAMRTAMEDKEYRMASLGARMIHEGKNRNEASDTARMRGRSELSLLTNVVNMVEAGIEKILRMAAEWTSGSADDVVVKLNRDWVETRMNPNELNALMKAWQSGAISHDTLWSNLQRGEVADVDRTVDEEKDMIDDEGGDLTLGVNQLLANAAQQPPGAPANPASQGGQGAGGGDSGEEEAAGTDEGTR</sequence>
<accession>A0A1V0DY64</accession>